<evidence type="ECO:0000259" key="1">
    <source>
        <dbReference type="PROSITE" id="PS50943"/>
    </source>
</evidence>
<dbReference type="InterPro" id="IPR041413">
    <property type="entry name" value="MLTR_LBD"/>
</dbReference>
<dbReference type="RefSeq" id="WP_142553926.1">
    <property type="nucleotide sequence ID" value="NZ_VIFX01000028.1"/>
</dbReference>
<feature type="domain" description="HTH cro/C1-type" evidence="1">
    <location>
        <begin position="33"/>
        <end position="86"/>
    </location>
</feature>
<evidence type="ECO:0000313" key="2">
    <source>
        <dbReference type="EMBL" id="TQR84703.1"/>
    </source>
</evidence>
<protein>
    <submittedName>
        <fullName evidence="2">Helix-turn-helix domain-containing protein</fullName>
    </submittedName>
</protein>
<dbReference type="InterPro" id="IPR001387">
    <property type="entry name" value="Cro/C1-type_HTH"/>
</dbReference>
<reference evidence="2 3" key="1">
    <citation type="submission" date="2018-10" db="EMBL/GenBank/DDBJ databases">
        <title>Draft genome of Mycobacterium hodleri strain B.</title>
        <authorList>
            <person name="Amande T.J."/>
            <person name="Mcgenity T.J."/>
        </authorList>
    </citation>
    <scope>NUCLEOTIDE SEQUENCE [LARGE SCALE GENOMIC DNA]</scope>
    <source>
        <strain evidence="2 3">B</strain>
    </source>
</reference>
<dbReference type="SMART" id="SM00530">
    <property type="entry name" value="HTH_XRE"/>
    <property type="match status" value="1"/>
</dbReference>
<name>A0A544VXJ6_9MYCO</name>
<dbReference type="SUPFAM" id="SSF47413">
    <property type="entry name" value="lambda repressor-like DNA-binding domains"/>
    <property type="match status" value="1"/>
</dbReference>
<keyword evidence="3" id="KW-1185">Reference proteome</keyword>
<dbReference type="Gene3D" id="1.10.260.40">
    <property type="entry name" value="lambda repressor-like DNA-binding domains"/>
    <property type="match status" value="1"/>
</dbReference>
<gene>
    <name evidence="2" type="ORF">D8S82_20850</name>
</gene>
<accession>A0A544VXJ6</accession>
<evidence type="ECO:0000313" key="3">
    <source>
        <dbReference type="Proteomes" id="UP000315759"/>
    </source>
</evidence>
<dbReference type="CDD" id="cd00093">
    <property type="entry name" value="HTH_XRE"/>
    <property type="match status" value="1"/>
</dbReference>
<dbReference type="AlphaFoldDB" id="A0A544VXJ6"/>
<dbReference type="Gene3D" id="3.30.450.180">
    <property type="match status" value="1"/>
</dbReference>
<dbReference type="GO" id="GO:0003677">
    <property type="term" value="F:DNA binding"/>
    <property type="evidence" value="ECO:0007669"/>
    <property type="project" value="InterPro"/>
</dbReference>
<dbReference type="PANTHER" id="PTHR35010">
    <property type="entry name" value="BLL4672 PROTEIN-RELATED"/>
    <property type="match status" value="1"/>
</dbReference>
<proteinExistence type="predicted"/>
<sequence length="279" mass="30445">MPESRQGADLGAFLRARRDQVTPDDVGLGPHARRRRRVPGLRREEVALLAGVSPDYYTRLEQGRERHPSPEVLSAIAGALQLTDDARDHLFRLAGAAITAAAPASTAVDPALVTLMAAWPHNPALIYDLAYDVLAANMLADALFGGWTHSHNLLEVVFGDPRARSFYVDWADVAADAVAGFRFNHGRHPNDPRVREVLSRMLTESPEFADLWHGHAVRGKSLREKRFQHADIGRITLTMQAFDVRSTPGQELVVYHAEPGSPSADALSLLGSLSASVGE</sequence>
<dbReference type="Pfam" id="PF17765">
    <property type="entry name" value="MLTR_LBD"/>
    <property type="match status" value="1"/>
</dbReference>
<dbReference type="EMBL" id="VIFX01000028">
    <property type="protein sequence ID" value="TQR84703.1"/>
    <property type="molecule type" value="Genomic_DNA"/>
</dbReference>
<dbReference type="PROSITE" id="PS50943">
    <property type="entry name" value="HTH_CROC1"/>
    <property type="match status" value="1"/>
</dbReference>
<organism evidence="2 3">
    <name type="scientific">Mycolicibacterium hodleri</name>
    <dbReference type="NCBI Taxonomy" id="49897"/>
    <lineage>
        <taxon>Bacteria</taxon>
        <taxon>Bacillati</taxon>
        <taxon>Actinomycetota</taxon>
        <taxon>Actinomycetes</taxon>
        <taxon>Mycobacteriales</taxon>
        <taxon>Mycobacteriaceae</taxon>
        <taxon>Mycolicibacterium</taxon>
    </lineage>
</organism>
<dbReference type="PANTHER" id="PTHR35010:SF2">
    <property type="entry name" value="BLL4672 PROTEIN"/>
    <property type="match status" value="1"/>
</dbReference>
<comment type="caution">
    <text evidence="2">The sequence shown here is derived from an EMBL/GenBank/DDBJ whole genome shotgun (WGS) entry which is preliminary data.</text>
</comment>
<dbReference type="InterPro" id="IPR010982">
    <property type="entry name" value="Lambda_DNA-bd_dom_sf"/>
</dbReference>
<dbReference type="Proteomes" id="UP000315759">
    <property type="component" value="Unassembled WGS sequence"/>
</dbReference>
<dbReference type="Pfam" id="PF13560">
    <property type="entry name" value="HTH_31"/>
    <property type="match status" value="1"/>
</dbReference>